<sequence length="140" mass="14536">MFKLSRAFVVAAVLSSTVLCAPVPQNAGKPVSTGQQSADPSAPASSVFDTTPQNPNYQAHPTELCVVPTLARDAGLSQGQEQLTAQQAMQLCSDARSISVSSENTKRSPPLPNGSTPPPLPVPEPQPDTPHPVRSVNGVS</sequence>
<protein>
    <recommendedName>
        <fullName evidence="5">Transmembrane protein</fullName>
    </recommendedName>
</protein>
<dbReference type="Proteomes" id="UP000030108">
    <property type="component" value="Unassembled WGS sequence"/>
</dbReference>
<accession>X8JQZ7</accession>
<evidence type="ECO:0000256" key="1">
    <source>
        <dbReference type="SAM" id="MobiDB-lite"/>
    </source>
</evidence>
<evidence type="ECO:0008006" key="5">
    <source>
        <dbReference type="Google" id="ProtNLM"/>
    </source>
</evidence>
<feature type="signal peptide" evidence="2">
    <location>
        <begin position="1"/>
        <end position="20"/>
    </location>
</feature>
<comment type="caution">
    <text evidence="3">The sequence shown here is derived from an EMBL/GenBank/DDBJ whole genome shotgun (WGS) entry which is preliminary data.</text>
</comment>
<feature type="region of interest" description="Disordered" evidence="1">
    <location>
        <begin position="95"/>
        <end position="140"/>
    </location>
</feature>
<feature type="compositionally biased region" description="Pro residues" evidence="1">
    <location>
        <begin position="109"/>
        <end position="130"/>
    </location>
</feature>
<evidence type="ECO:0000313" key="3">
    <source>
        <dbReference type="EMBL" id="EUC65621.1"/>
    </source>
</evidence>
<dbReference type="EMBL" id="JATN01000311">
    <property type="protein sequence ID" value="EUC65621.1"/>
    <property type="molecule type" value="Genomic_DNA"/>
</dbReference>
<dbReference type="AlphaFoldDB" id="X8JQZ7"/>
<organism evidence="3 4">
    <name type="scientific">Rhizoctonia solani AG-3 Rhs1AP</name>
    <dbReference type="NCBI Taxonomy" id="1086054"/>
    <lineage>
        <taxon>Eukaryota</taxon>
        <taxon>Fungi</taxon>
        <taxon>Dikarya</taxon>
        <taxon>Basidiomycota</taxon>
        <taxon>Agaricomycotina</taxon>
        <taxon>Agaricomycetes</taxon>
        <taxon>Cantharellales</taxon>
        <taxon>Ceratobasidiaceae</taxon>
        <taxon>Rhizoctonia</taxon>
    </lineage>
</organism>
<feature type="compositionally biased region" description="Low complexity" evidence="1">
    <location>
        <begin position="37"/>
        <end position="46"/>
    </location>
</feature>
<dbReference type="OrthoDB" id="3258213at2759"/>
<keyword evidence="2" id="KW-0732">Signal</keyword>
<feature type="region of interest" description="Disordered" evidence="1">
    <location>
        <begin position="27"/>
        <end position="59"/>
    </location>
</feature>
<proteinExistence type="predicted"/>
<feature type="compositionally biased region" description="Polar residues" evidence="1">
    <location>
        <begin position="47"/>
        <end position="59"/>
    </location>
</feature>
<name>X8JQZ7_9AGAM</name>
<feature type="chain" id="PRO_5004989161" description="Transmembrane protein" evidence="2">
    <location>
        <begin position="21"/>
        <end position="140"/>
    </location>
</feature>
<gene>
    <name evidence="3" type="ORF">RSOL_448780</name>
</gene>
<reference evidence="4" key="1">
    <citation type="journal article" date="2014" name="Genome Announc.">
        <title>Draft genome sequence of the plant-pathogenic soil fungus Rhizoctonia solani anastomosis group 3 strain Rhs1AP.</title>
        <authorList>
            <person name="Cubeta M.A."/>
            <person name="Thomas E."/>
            <person name="Dean R.A."/>
            <person name="Jabaji S."/>
            <person name="Neate S.M."/>
            <person name="Tavantzis S."/>
            <person name="Toda T."/>
            <person name="Vilgalys R."/>
            <person name="Bharathan N."/>
            <person name="Fedorova-Abrams N."/>
            <person name="Pakala S.B."/>
            <person name="Pakala S.M."/>
            <person name="Zafar N."/>
            <person name="Joardar V."/>
            <person name="Losada L."/>
            <person name="Nierman W.C."/>
        </authorList>
    </citation>
    <scope>NUCLEOTIDE SEQUENCE [LARGE SCALE GENOMIC DNA]</scope>
    <source>
        <strain evidence="4">AG-3</strain>
    </source>
</reference>
<evidence type="ECO:0000313" key="4">
    <source>
        <dbReference type="Proteomes" id="UP000030108"/>
    </source>
</evidence>
<evidence type="ECO:0000256" key="2">
    <source>
        <dbReference type="SAM" id="SignalP"/>
    </source>
</evidence>
<feature type="non-terminal residue" evidence="3">
    <location>
        <position position="140"/>
    </location>
</feature>